<name>A0A0A3HPB2_9BACL</name>
<dbReference type="Proteomes" id="UP000030408">
    <property type="component" value="Unassembled WGS sequence"/>
</dbReference>
<dbReference type="AlphaFoldDB" id="A0A0A3HPB2"/>
<feature type="transmembrane region" description="Helical" evidence="1">
    <location>
        <begin position="66"/>
        <end position="84"/>
    </location>
</feature>
<dbReference type="OrthoDB" id="2425792at2"/>
<protein>
    <submittedName>
        <fullName evidence="2">Uncharacterized protein</fullName>
    </submittedName>
</protein>
<evidence type="ECO:0000256" key="1">
    <source>
        <dbReference type="SAM" id="Phobius"/>
    </source>
</evidence>
<keyword evidence="1" id="KW-0472">Membrane</keyword>
<evidence type="ECO:0000313" key="2">
    <source>
        <dbReference type="EMBL" id="KGR74376.1"/>
    </source>
</evidence>
<keyword evidence="1" id="KW-0812">Transmembrane</keyword>
<keyword evidence="3" id="KW-1185">Reference proteome</keyword>
<reference evidence="2 3" key="1">
    <citation type="submission" date="2014-02" db="EMBL/GenBank/DDBJ databases">
        <title>Draft genome sequence of Lysinibacillus sinduriensis JCM 15800.</title>
        <authorList>
            <person name="Zhang F."/>
            <person name="Wang G."/>
            <person name="Zhang L."/>
        </authorList>
    </citation>
    <scope>NUCLEOTIDE SEQUENCE [LARGE SCALE GENOMIC DNA]</scope>
    <source>
        <strain evidence="2 3">JCM 15800</strain>
    </source>
</reference>
<dbReference type="EMBL" id="JPVO01000054">
    <property type="protein sequence ID" value="KGR74376.1"/>
    <property type="molecule type" value="Genomic_DNA"/>
</dbReference>
<evidence type="ECO:0000313" key="3">
    <source>
        <dbReference type="Proteomes" id="UP000030408"/>
    </source>
</evidence>
<organism evidence="2 3">
    <name type="scientific">Ureibacillus sinduriensis BLB-1 = JCM 15800</name>
    <dbReference type="NCBI Taxonomy" id="1384057"/>
    <lineage>
        <taxon>Bacteria</taxon>
        <taxon>Bacillati</taxon>
        <taxon>Bacillota</taxon>
        <taxon>Bacilli</taxon>
        <taxon>Bacillales</taxon>
        <taxon>Caryophanaceae</taxon>
        <taxon>Ureibacillus</taxon>
    </lineage>
</organism>
<proteinExistence type="predicted"/>
<feature type="transmembrane region" description="Helical" evidence="1">
    <location>
        <begin position="38"/>
        <end position="60"/>
    </location>
</feature>
<keyword evidence="1" id="KW-1133">Transmembrane helix</keyword>
<comment type="caution">
    <text evidence="2">The sequence shown here is derived from an EMBL/GenBank/DDBJ whole genome shotgun (WGS) entry which is preliminary data.</text>
</comment>
<accession>A0A0A3HPB2</accession>
<gene>
    <name evidence="2" type="ORF">CD33_14815</name>
</gene>
<feature type="transmembrane region" description="Helical" evidence="1">
    <location>
        <begin position="6"/>
        <end position="26"/>
    </location>
</feature>
<dbReference type="eggNOG" id="ENOG5032AGY">
    <property type="taxonomic scope" value="Bacteria"/>
</dbReference>
<sequence length="196" mass="22357">MKKVVLYLSVSSSLIILGFYLFRWGLIDAFSVFLMPFLWLLTVGFFIVGLVLSIIGVFKNKYWKPLLIHLITILLLFLVPFNELSLKFDFLMKKEDRVEVISMISSGNLQPNVSHNKSLIKLPYKYNQLSSGGGEIVVERQGDAYSVLFFTLRGILDGFSGFIYSPDGLKPGKNDFGGDLKEIDKLNENWYFVVSY</sequence>